<evidence type="ECO:0000256" key="2">
    <source>
        <dbReference type="SAM" id="SignalP"/>
    </source>
</evidence>
<feature type="signal peptide" evidence="2">
    <location>
        <begin position="1"/>
        <end position="18"/>
    </location>
</feature>
<keyword evidence="4" id="KW-0378">Hydrolase</keyword>
<dbReference type="Pfam" id="PF00246">
    <property type="entry name" value="Peptidase_M14"/>
    <property type="match status" value="1"/>
</dbReference>
<reference evidence="5" key="1">
    <citation type="journal article" date="2019" name="Int. J. Syst. Evol. Microbiol.">
        <title>The Global Catalogue of Microorganisms (GCM) 10K type strain sequencing project: providing services to taxonomists for standard genome sequencing and annotation.</title>
        <authorList>
            <consortium name="The Broad Institute Genomics Platform"/>
            <consortium name="The Broad Institute Genome Sequencing Center for Infectious Disease"/>
            <person name="Wu L."/>
            <person name="Ma J."/>
        </authorList>
    </citation>
    <scope>NUCLEOTIDE SEQUENCE [LARGE SCALE GENOMIC DNA]</scope>
    <source>
        <strain evidence="5">KCTC 52416</strain>
    </source>
</reference>
<dbReference type="InterPro" id="IPR000834">
    <property type="entry name" value="Peptidase_M14"/>
</dbReference>
<name>A0ABV7JIC2_9SPHI</name>
<organism evidence="4 5">
    <name type="scientific">Parapedobacter deserti</name>
    <dbReference type="NCBI Taxonomy" id="1912957"/>
    <lineage>
        <taxon>Bacteria</taxon>
        <taxon>Pseudomonadati</taxon>
        <taxon>Bacteroidota</taxon>
        <taxon>Sphingobacteriia</taxon>
        <taxon>Sphingobacteriales</taxon>
        <taxon>Sphingobacteriaceae</taxon>
        <taxon>Parapedobacter</taxon>
    </lineage>
</organism>
<feature type="domain" description="Peptidase M14" evidence="3">
    <location>
        <begin position="38"/>
        <end position="169"/>
    </location>
</feature>
<proteinExistence type="predicted"/>
<dbReference type="EMBL" id="JBHRTA010000030">
    <property type="protein sequence ID" value="MFC3197795.1"/>
    <property type="molecule type" value="Genomic_DNA"/>
</dbReference>
<keyword evidence="2" id="KW-0732">Signal</keyword>
<keyword evidence="4" id="KW-0645">Protease</keyword>
<keyword evidence="5" id="KW-1185">Reference proteome</keyword>
<dbReference type="Gene3D" id="3.40.630.10">
    <property type="entry name" value="Zn peptidases"/>
    <property type="match status" value="1"/>
</dbReference>
<dbReference type="Proteomes" id="UP001595526">
    <property type="component" value="Unassembled WGS sequence"/>
</dbReference>
<evidence type="ECO:0000313" key="5">
    <source>
        <dbReference type="Proteomes" id="UP001595526"/>
    </source>
</evidence>
<feature type="coiled-coil region" evidence="1">
    <location>
        <begin position="513"/>
        <end position="540"/>
    </location>
</feature>
<evidence type="ECO:0000256" key="1">
    <source>
        <dbReference type="SAM" id="Coils"/>
    </source>
</evidence>
<evidence type="ECO:0000259" key="3">
    <source>
        <dbReference type="Pfam" id="PF00246"/>
    </source>
</evidence>
<dbReference type="RefSeq" id="WP_379021828.1">
    <property type="nucleotide sequence ID" value="NZ_JBHRTA010000030.1"/>
</dbReference>
<comment type="caution">
    <text evidence="4">The sequence shown here is derived from an EMBL/GenBank/DDBJ whole genome shotgun (WGS) entry which is preliminary data.</text>
</comment>
<dbReference type="SUPFAM" id="SSF53187">
    <property type="entry name" value="Zn-dependent exopeptidases"/>
    <property type="match status" value="1"/>
</dbReference>
<keyword evidence="1" id="KW-0175">Coiled coil</keyword>
<feature type="chain" id="PRO_5045809215" evidence="2">
    <location>
        <begin position="19"/>
        <end position="571"/>
    </location>
</feature>
<gene>
    <name evidence="4" type="ORF">ACFOET_09240</name>
</gene>
<sequence>MKQLTLFALLAYGSYVMAQRTTFEQDSNTTASYSETIAFYQELDRQYATCSLLTCGYTDSGNPLHLFVISADRQFDPEALHHKKKPVILINNGIHPGEPEGIDASMMLMRDLLSKNNIPENAVLCVIPVYNIGGMLNRGTSRANQNGPEAYGFRGNARNLDLNRDFIKTDSRNARAFQEIFQTWQPDVFMDTHTSNGADYQYVMTLIDTQVDKLHPELQDAATSFTAELYARMAKSGYEMVPYVNFKGHSPESGLISFFETPRYSTGYAALHHTLGYMPETHMWKPYPQRVRSTYALLRHFIAVADERAIDLYWRRQAALAQSKTQLRFVLTWKLDTTQYEYITFKGYESGEKPSTVSGFPRQYYDRSKPFSKQIPYYNRYTPGVVIEKPYAYIIPQAWHNVVDLLRLNGVDVNILDRDTLLTLQLYYIEDYQTASTPYEGHYVHTHVTLRPEIQQIQCYRGDYIVITDQPANRYIVEVLEPQATDSYFNWNFFDSILSRKEYYSAYIFEDEAVKILNENRELQIAFKQAKEKNEQLRNSGRAQLDWVYKRSVYYEKTHLRYPIGRLLQVR</sequence>
<evidence type="ECO:0000313" key="4">
    <source>
        <dbReference type="EMBL" id="MFC3197795.1"/>
    </source>
</evidence>
<protein>
    <submittedName>
        <fullName evidence="4">M14 family zinc carboxypeptidase</fullName>
    </submittedName>
</protein>
<keyword evidence="4" id="KW-0121">Carboxypeptidase</keyword>
<accession>A0ABV7JIC2</accession>
<dbReference type="GO" id="GO:0004180">
    <property type="term" value="F:carboxypeptidase activity"/>
    <property type="evidence" value="ECO:0007669"/>
    <property type="project" value="UniProtKB-KW"/>
</dbReference>